<dbReference type="InterPro" id="IPR005790">
    <property type="entry name" value="DNA_polIII_delta"/>
</dbReference>
<dbReference type="Pfam" id="PF21694">
    <property type="entry name" value="DNA_pol3_delta_C"/>
    <property type="match status" value="1"/>
</dbReference>
<evidence type="ECO:0000256" key="8">
    <source>
        <dbReference type="ARBA" id="ARBA00049244"/>
    </source>
</evidence>
<dbReference type="EC" id="2.7.7.7" evidence="1"/>
<dbReference type="GO" id="GO:0003677">
    <property type="term" value="F:DNA binding"/>
    <property type="evidence" value="ECO:0007669"/>
    <property type="project" value="InterPro"/>
</dbReference>
<dbReference type="InterPro" id="IPR027417">
    <property type="entry name" value="P-loop_NTPase"/>
</dbReference>
<keyword evidence="4" id="KW-0548">Nucleotidyltransferase</keyword>
<dbReference type="GO" id="GO:0009360">
    <property type="term" value="C:DNA polymerase III complex"/>
    <property type="evidence" value="ECO:0007669"/>
    <property type="project" value="InterPro"/>
</dbReference>
<dbReference type="Pfam" id="PF06144">
    <property type="entry name" value="DNA_pol3_delta"/>
    <property type="match status" value="1"/>
</dbReference>
<comment type="catalytic activity">
    <reaction evidence="8">
        <text>DNA(n) + a 2'-deoxyribonucleoside 5'-triphosphate = DNA(n+1) + diphosphate</text>
        <dbReference type="Rhea" id="RHEA:22508"/>
        <dbReference type="Rhea" id="RHEA-COMP:17339"/>
        <dbReference type="Rhea" id="RHEA-COMP:17340"/>
        <dbReference type="ChEBI" id="CHEBI:33019"/>
        <dbReference type="ChEBI" id="CHEBI:61560"/>
        <dbReference type="ChEBI" id="CHEBI:173112"/>
        <dbReference type="EC" id="2.7.7.7"/>
    </reaction>
</comment>
<dbReference type="SUPFAM" id="SSF52540">
    <property type="entry name" value="P-loop containing nucleoside triphosphate hydrolases"/>
    <property type="match status" value="1"/>
</dbReference>
<keyword evidence="5" id="KW-0235">DNA replication</keyword>
<evidence type="ECO:0000256" key="6">
    <source>
        <dbReference type="ARBA" id="ARBA00022932"/>
    </source>
</evidence>
<evidence type="ECO:0000259" key="9">
    <source>
        <dbReference type="Pfam" id="PF06144"/>
    </source>
</evidence>
<protein>
    <recommendedName>
        <fullName evidence="2">DNA polymerase III subunit delta</fullName>
        <ecNumber evidence="1">2.7.7.7</ecNumber>
    </recommendedName>
</protein>
<keyword evidence="12" id="KW-1185">Reference proteome</keyword>
<dbReference type="InterPro" id="IPR048466">
    <property type="entry name" value="DNA_pol3_delta-like_C"/>
</dbReference>
<dbReference type="RefSeq" id="WP_134297507.1">
    <property type="nucleotide sequence ID" value="NZ_CP038013.1"/>
</dbReference>
<dbReference type="EMBL" id="CP038013">
    <property type="protein sequence ID" value="QBQ07718.1"/>
    <property type="molecule type" value="Genomic_DNA"/>
</dbReference>
<evidence type="ECO:0000256" key="3">
    <source>
        <dbReference type="ARBA" id="ARBA00022679"/>
    </source>
</evidence>
<evidence type="ECO:0000313" key="11">
    <source>
        <dbReference type="EMBL" id="QBQ07718.1"/>
    </source>
</evidence>
<name>A0A4P7AIX0_9MOLU</name>
<dbReference type="Gene3D" id="3.40.50.300">
    <property type="entry name" value="P-loop containing nucleotide triphosphate hydrolases"/>
    <property type="match status" value="1"/>
</dbReference>
<evidence type="ECO:0000256" key="7">
    <source>
        <dbReference type="ARBA" id="ARBA00034754"/>
    </source>
</evidence>
<dbReference type="Gene3D" id="1.20.272.10">
    <property type="match status" value="1"/>
</dbReference>
<reference evidence="11 12" key="1">
    <citation type="submission" date="2019-03" db="EMBL/GenBank/DDBJ databases">
        <title>Complete genome sequence of Spiroplasma gladiatoris TG-1 (DSM 22552).</title>
        <authorList>
            <person name="Lin Y.-C."/>
            <person name="Chou L."/>
            <person name="Kuo C.-H."/>
        </authorList>
    </citation>
    <scope>NUCLEOTIDE SEQUENCE [LARGE SCALE GENOMIC DNA]</scope>
    <source>
        <strain evidence="11 12">TG-1</strain>
    </source>
</reference>
<dbReference type="SUPFAM" id="SSF48019">
    <property type="entry name" value="post-AAA+ oligomerization domain-like"/>
    <property type="match status" value="1"/>
</dbReference>
<organism evidence="11 12">
    <name type="scientific">Spiroplasma gladiatoris</name>
    <dbReference type="NCBI Taxonomy" id="2143"/>
    <lineage>
        <taxon>Bacteria</taxon>
        <taxon>Bacillati</taxon>
        <taxon>Mycoplasmatota</taxon>
        <taxon>Mollicutes</taxon>
        <taxon>Entomoplasmatales</taxon>
        <taxon>Spiroplasmataceae</taxon>
        <taxon>Spiroplasma</taxon>
    </lineage>
</organism>
<dbReference type="AlphaFoldDB" id="A0A4P7AIX0"/>
<evidence type="ECO:0000256" key="2">
    <source>
        <dbReference type="ARBA" id="ARBA00017703"/>
    </source>
</evidence>
<evidence type="ECO:0000259" key="10">
    <source>
        <dbReference type="Pfam" id="PF21694"/>
    </source>
</evidence>
<dbReference type="Proteomes" id="UP000294309">
    <property type="component" value="Chromosome"/>
</dbReference>
<dbReference type="NCBIfam" id="TIGR01128">
    <property type="entry name" value="holA"/>
    <property type="match status" value="1"/>
</dbReference>
<gene>
    <name evidence="11" type="primary">holA</name>
    <name evidence="11" type="ORF">SGLAD_v1c05190</name>
</gene>
<accession>A0A4P7AIX0</accession>
<evidence type="ECO:0000313" key="12">
    <source>
        <dbReference type="Proteomes" id="UP000294309"/>
    </source>
</evidence>
<dbReference type="PANTHER" id="PTHR34388:SF1">
    <property type="entry name" value="DNA POLYMERASE III SUBUNIT DELTA"/>
    <property type="match status" value="1"/>
</dbReference>
<dbReference type="OrthoDB" id="400018at2"/>
<dbReference type="GO" id="GO:0003887">
    <property type="term" value="F:DNA-directed DNA polymerase activity"/>
    <property type="evidence" value="ECO:0007669"/>
    <property type="project" value="UniProtKB-KW"/>
</dbReference>
<comment type="similarity">
    <text evidence="7">Belongs to the DNA polymerase HolA subunit family.</text>
</comment>
<dbReference type="GO" id="GO:0006261">
    <property type="term" value="P:DNA-templated DNA replication"/>
    <property type="evidence" value="ECO:0007669"/>
    <property type="project" value="TreeGrafter"/>
</dbReference>
<dbReference type="InterPro" id="IPR010372">
    <property type="entry name" value="DNA_pol3_delta_N"/>
</dbReference>
<sequence length="320" mass="37740">MFFIYSEDLYLINKQIEKLISKINTNNDYEIYKYSLIDNSLNGIFNQINTYSLFFNKKIIIINDCWFVNETKVSLNKDYNKDIIEKIIANNNPDVEIIFTLNSDKFSKKLKITKTIESQMKVLKLEKPDYNKKIEYLTKKLNNANITFDNIALNYFIDNVDDNMYLITSEIDKLILLNKHISIDLVKNSITKSLQYNIFELAESFIKLDLNSFLKNWSNYIELNSNIIGFLSLLTSQFCVLRDSIILKNQNKDINNIASILGQNPYRIKKLMSENRINIKKINDTIKMLYILEKNFKNGQVDNKIIPELEFIKMFKREAD</sequence>
<dbReference type="PANTHER" id="PTHR34388">
    <property type="entry name" value="DNA POLYMERASE III SUBUNIT DELTA"/>
    <property type="match status" value="1"/>
</dbReference>
<evidence type="ECO:0000256" key="5">
    <source>
        <dbReference type="ARBA" id="ARBA00022705"/>
    </source>
</evidence>
<dbReference type="InterPro" id="IPR008921">
    <property type="entry name" value="DNA_pol3_clamp-load_cplx_C"/>
</dbReference>
<dbReference type="Gene3D" id="1.10.8.60">
    <property type="match status" value="1"/>
</dbReference>
<proteinExistence type="inferred from homology"/>
<evidence type="ECO:0000256" key="1">
    <source>
        <dbReference type="ARBA" id="ARBA00012417"/>
    </source>
</evidence>
<keyword evidence="3" id="KW-0808">Transferase</keyword>
<feature type="domain" description="DNA polymerase III delta N-terminal" evidence="9">
    <location>
        <begin position="3"/>
        <end position="124"/>
    </location>
</feature>
<keyword evidence="6" id="KW-0239">DNA-directed DNA polymerase</keyword>
<feature type="domain" description="DNA polymerase III delta subunit-like C-terminal" evidence="10">
    <location>
        <begin position="197"/>
        <end position="313"/>
    </location>
</feature>
<evidence type="ECO:0000256" key="4">
    <source>
        <dbReference type="ARBA" id="ARBA00022695"/>
    </source>
</evidence>
<dbReference type="KEGG" id="sgq:SGLAD_v1c05190"/>